<accession>A0A8H3IVU6</accession>
<evidence type="ECO:0000256" key="14">
    <source>
        <dbReference type="SAM" id="MobiDB-lite"/>
    </source>
</evidence>
<dbReference type="AlphaFoldDB" id="A0A8H3IVU6"/>
<protein>
    <recommendedName>
        <fullName evidence="5 12">Long-chain-alcohol oxidase</fullName>
        <ecNumber evidence="5 12">1.1.3.20</ecNumber>
    </recommendedName>
</protein>
<keyword evidence="11" id="KW-0472">Membrane</keyword>
<keyword evidence="18" id="KW-1185">Reference proteome</keyword>
<dbReference type="PANTHER" id="PTHR46056:SF12">
    <property type="entry name" value="LONG-CHAIN-ALCOHOL OXIDASE"/>
    <property type="match status" value="1"/>
</dbReference>
<keyword evidence="6" id="KW-0285">Flavoprotein</keyword>
<evidence type="ECO:0000256" key="3">
    <source>
        <dbReference type="ARBA" id="ARBA00004370"/>
    </source>
</evidence>
<feature type="domain" description="Glucose-methanol-choline oxidoreductase N-terminal" evidence="15">
    <location>
        <begin position="270"/>
        <end position="495"/>
    </location>
</feature>
<evidence type="ECO:0000256" key="2">
    <source>
        <dbReference type="ARBA" id="ARBA00003842"/>
    </source>
</evidence>
<dbReference type="InterPro" id="IPR007867">
    <property type="entry name" value="GMC_OxRtase_C"/>
</dbReference>
<dbReference type="InterPro" id="IPR036188">
    <property type="entry name" value="FAD/NAD-bd_sf"/>
</dbReference>
<evidence type="ECO:0000256" key="13">
    <source>
        <dbReference type="PIRSR" id="PIRSR028937-1"/>
    </source>
</evidence>
<dbReference type="Pfam" id="PF05199">
    <property type="entry name" value="GMC_oxred_C"/>
    <property type="match status" value="1"/>
</dbReference>
<keyword evidence="8" id="KW-0274">FAD</keyword>
<name>A0A8H3IVU6_9LECA</name>
<keyword evidence="10 12" id="KW-0560">Oxidoreductase</keyword>
<evidence type="ECO:0000256" key="4">
    <source>
        <dbReference type="ARBA" id="ARBA00010790"/>
    </source>
</evidence>
<evidence type="ECO:0000256" key="8">
    <source>
        <dbReference type="ARBA" id="ARBA00022827"/>
    </source>
</evidence>
<dbReference type="PIRSF" id="PIRSF028937">
    <property type="entry name" value="Lg_Ch_AO"/>
    <property type="match status" value="1"/>
</dbReference>
<dbReference type="GO" id="GO:0016020">
    <property type="term" value="C:membrane"/>
    <property type="evidence" value="ECO:0007669"/>
    <property type="project" value="UniProtKB-SubCell"/>
</dbReference>
<comment type="subcellular location">
    <subcellularLocation>
        <location evidence="3">Membrane</location>
    </subcellularLocation>
</comment>
<dbReference type="GO" id="GO:0046577">
    <property type="term" value="F:long-chain-alcohol oxidase activity"/>
    <property type="evidence" value="ECO:0007669"/>
    <property type="project" value="UniProtKB-EC"/>
</dbReference>
<evidence type="ECO:0000256" key="5">
    <source>
        <dbReference type="ARBA" id="ARBA00013125"/>
    </source>
</evidence>
<evidence type="ECO:0000313" key="18">
    <source>
        <dbReference type="Proteomes" id="UP000664521"/>
    </source>
</evidence>
<evidence type="ECO:0000256" key="7">
    <source>
        <dbReference type="ARBA" id="ARBA00022692"/>
    </source>
</evidence>
<organism evidence="17 18">
    <name type="scientific">Heterodermia speciosa</name>
    <dbReference type="NCBI Taxonomy" id="116794"/>
    <lineage>
        <taxon>Eukaryota</taxon>
        <taxon>Fungi</taxon>
        <taxon>Dikarya</taxon>
        <taxon>Ascomycota</taxon>
        <taxon>Pezizomycotina</taxon>
        <taxon>Lecanoromycetes</taxon>
        <taxon>OSLEUM clade</taxon>
        <taxon>Lecanoromycetidae</taxon>
        <taxon>Caliciales</taxon>
        <taxon>Physciaceae</taxon>
        <taxon>Heterodermia</taxon>
    </lineage>
</organism>
<dbReference type="InterPro" id="IPR012400">
    <property type="entry name" value="Long_Oxdase"/>
</dbReference>
<evidence type="ECO:0000256" key="9">
    <source>
        <dbReference type="ARBA" id="ARBA00022989"/>
    </source>
</evidence>
<evidence type="ECO:0000256" key="12">
    <source>
        <dbReference type="PIRNR" id="PIRNR028937"/>
    </source>
</evidence>
<gene>
    <name evidence="17" type="ORF">HETSPECPRED_006962</name>
</gene>
<evidence type="ECO:0000256" key="1">
    <source>
        <dbReference type="ARBA" id="ARBA00000920"/>
    </source>
</evidence>
<evidence type="ECO:0000313" key="17">
    <source>
        <dbReference type="EMBL" id="CAF9928869.1"/>
    </source>
</evidence>
<dbReference type="EC" id="1.1.3.20" evidence="5 12"/>
<proteinExistence type="inferred from homology"/>
<feature type="domain" description="Glucose-methanol-choline oxidoreductase C-terminal" evidence="16">
    <location>
        <begin position="588"/>
        <end position="731"/>
    </location>
</feature>
<keyword evidence="9" id="KW-1133">Transmembrane helix</keyword>
<dbReference type="OrthoDB" id="269227at2759"/>
<reference evidence="17" key="1">
    <citation type="submission" date="2021-03" db="EMBL/GenBank/DDBJ databases">
        <authorList>
            <person name="Tagirdzhanova G."/>
        </authorList>
    </citation>
    <scope>NUCLEOTIDE SEQUENCE</scope>
</reference>
<evidence type="ECO:0000256" key="6">
    <source>
        <dbReference type="ARBA" id="ARBA00022630"/>
    </source>
</evidence>
<evidence type="ECO:0000256" key="10">
    <source>
        <dbReference type="ARBA" id="ARBA00023002"/>
    </source>
</evidence>
<sequence>MAGTALNVLAPLDSPLPPPPEGEVLTEAQWRTLMAIADTIIPCVEPSTTSSHNKLSILASEYASAIKRIKENISATSDDQAAERYLQESASSTPGFKESVHRQLGHYVREDAVKGIRVILSALDTRAGCLFTTGSPTSFHLQPLNIRQQILISWSSSYLPFLRQSVKAFESLITATWTKQSTTLSHILGFPRVPVHGKPGKGFDYSFLQFPPSEEAEVIHTDVVIIGSGCGGGVCAKNLAEAGQRVTIVEKAYYHAPQHLPMNHGDASIHLFANGGIDISDDSSTAIVAGSAWGGGGTVNWSASLQTQNFVRQEWANAGMPFFTSSAFQDSLDRVCHRMGVSTDYVEHNANNQFLHEGARKLGYSPKTVPQNTGGDRHYCGYCTLGCGSAEKQGPVVSFLPDAGKAGAQFIEGFEAEKIIFENSNGKKSAVAVKGLWRSRDTSGNVSGSDRTSRSVIITAKRVIVSAGSLQSPLLLLRSGLKNPQIGRNLYLHPATILGAVYPNTLNSWEGGILTSLVSDLQDLDGAGHGVKLEAMTMLPSFFLPFQPWNSALSYKLFCSAFSHTTGHVSLVRDRKAGRVYPDPVDGRCRFSYTPGIFERKAALEGVIALAKIAYVSGAREIYGSVKGWPTFIRSQEPSTLDPGINDPKFQEFLSTIRAKGLTIPEATFGSAHQMGTCRMSSSEKGRSRREPAGVVDPSGKVWGVEGLYVADASVFPSASGVNPMITTMAISDYISRGIARDMSVSSGRVEARL</sequence>
<dbReference type="InterPro" id="IPR000172">
    <property type="entry name" value="GMC_OxRdtase_N"/>
</dbReference>
<evidence type="ECO:0000259" key="16">
    <source>
        <dbReference type="Pfam" id="PF05199"/>
    </source>
</evidence>
<dbReference type="Pfam" id="PF00732">
    <property type="entry name" value="GMC_oxred_N"/>
    <property type="match status" value="1"/>
</dbReference>
<dbReference type="SUPFAM" id="SSF51905">
    <property type="entry name" value="FAD/NAD(P)-binding domain"/>
    <property type="match status" value="1"/>
</dbReference>
<comment type="catalytic activity">
    <reaction evidence="1 12">
        <text>a long-chain primary fatty alcohol + O2 = a long-chain fatty aldehyde + H2O2</text>
        <dbReference type="Rhea" id="RHEA:22756"/>
        <dbReference type="ChEBI" id="CHEBI:15379"/>
        <dbReference type="ChEBI" id="CHEBI:16240"/>
        <dbReference type="ChEBI" id="CHEBI:17176"/>
        <dbReference type="ChEBI" id="CHEBI:77396"/>
        <dbReference type="EC" id="1.1.3.20"/>
    </reaction>
</comment>
<feature type="compositionally biased region" description="Basic and acidic residues" evidence="14">
    <location>
        <begin position="682"/>
        <end position="692"/>
    </location>
</feature>
<dbReference type="EMBL" id="CAJPDS010000049">
    <property type="protein sequence ID" value="CAF9928869.1"/>
    <property type="molecule type" value="Genomic_DNA"/>
</dbReference>
<evidence type="ECO:0000256" key="11">
    <source>
        <dbReference type="ARBA" id="ARBA00023136"/>
    </source>
</evidence>
<dbReference type="Gene3D" id="3.50.50.60">
    <property type="entry name" value="FAD/NAD(P)-binding domain"/>
    <property type="match status" value="2"/>
</dbReference>
<evidence type="ECO:0000259" key="15">
    <source>
        <dbReference type="Pfam" id="PF00732"/>
    </source>
</evidence>
<feature type="active site" description="Proton acceptor" evidence="13">
    <location>
        <position position="673"/>
    </location>
</feature>
<comment type="caution">
    <text evidence="17">The sequence shown here is derived from an EMBL/GenBank/DDBJ whole genome shotgun (WGS) entry which is preliminary data.</text>
</comment>
<dbReference type="Proteomes" id="UP000664521">
    <property type="component" value="Unassembled WGS sequence"/>
</dbReference>
<keyword evidence="7" id="KW-0812">Transmembrane</keyword>
<feature type="region of interest" description="Disordered" evidence="14">
    <location>
        <begin position="675"/>
        <end position="695"/>
    </location>
</feature>
<dbReference type="PANTHER" id="PTHR46056">
    <property type="entry name" value="LONG-CHAIN-ALCOHOL OXIDASE"/>
    <property type="match status" value="1"/>
</dbReference>
<dbReference type="GO" id="GO:0050660">
    <property type="term" value="F:flavin adenine dinucleotide binding"/>
    <property type="evidence" value="ECO:0007669"/>
    <property type="project" value="InterPro"/>
</dbReference>
<comment type="similarity">
    <text evidence="4 12">Belongs to the GMC oxidoreductase family.</text>
</comment>
<comment type="function">
    <text evidence="2">Long-chain fatty alcohol oxidase involved in the omega-oxidation pathway of lipid degradation.</text>
</comment>